<dbReference type="Pfam" id="PF00857">
    <property type="entry name" value="Isochorismatase"/>
    <property type="match status" value="1"/>
</dbReference>
<comment type="similarity">
    <text evidence="1">Belongs to the isochorismatase family.</text>
</comment>
<evidence type="ECO:0000256" key="2">
    <source>
        <dbReference type="ARBA" id="ARBA00022642"/>
    </source>
</evidence>
<evidence type="ECO:0000256" key="3">
    <source>
        <dbReference type="ARBA" id="ARBA00022723"/>
    </source>
</evidence>
<keyword evidence="5" id="KW-0106">Calcium</keyword>
<feature type="domain" description="EF-hand" evidence="9">
    <location>
        <begin position="18"/>
        <end position="53"/>
    </location>
</feature>
<dbReference type="EC" id="3.5.1.19" evidence="7"/>
<accession>A0A653D1A9</accession>
<dbReference type="PROSITE" id="PS00018">
    <property type="entry name" value="EF_HAND_1"/>
    <property type="match status" value="1"/>
</dbReference>
<dbReference type="GO" id="GO:0019363">
    <property type="term" value="P:pyridine nucleotide biosynthetic process"/>
    <property type="evidence" value="ECO:0007669"/>
    <property type="project" value="UniProtKB-KW"/>
</dbReference>
<protein>
    <recommendedName>
        <fullName evidence="7">nicotinamidase</fullName>
        <ecNumber evidence="7">3.5.1.19</ecNumber>
    </recommendedName>
    <alternativeName>
        <fullName evidence="8">Nicotinamide deamidase</fullName>
    </alternativeName>
</protein>
<dbReference type="SUPFAM" id="SSF47473">
    <property type="entry name" value="EF-hand"/>
    <property type="match status" value="1"/>
</dbReference>
<dbReference type="InterPro" id="IPR011992">
    <property type="entry name" value="EF-hand-dom_pair"/>
</dbReference>
<evidence type="ECO:0000256" key="6">
    <source>
        <dbReference type="ARBA" id="ARBA00037900"/>
    </source>
</evidence>
<proteinExistence type="inferred from homology"/>
<organism evidence="10 11">
    <name type="scientific">Callosobruchus maculatus</name>
    <name type="common">Southern cowpea weevil</name>
    <name type="synonym">Pulse bruchid</name>
    <dbReference type="NCBI Taxonomy" id="64391"/>
    <lineage>
        <taxon>Eukaryota</taxon>
        <taxon>Metazoa</taxon>
        <taxon>Ecdysozoa</taxon>
        <taxon>Arthropoda</taxon>
        <taxon>Hexapoda</taxon>
        <taxon>Insecta</taxon>
        <taxon>Pterygota</taxon>
        <taxon>Neoptera</taxon>
        <taxon>Endopterygota</taxon>
        <taxon>Coleoptera</taxon>
        <taxon>Polyphaga</taxon>
        <taxon>Cucujiformia</taxon>
        <taxon>Chrysomeloidea</taxon>
        <taxon>Chrysomelidae</taxon>
        <taxon>Bruchinae</taxon>
        <taxon>Bruchini</taxon>
        <taxon>Callosobruchus</taxon>
    </lineage>
</organism>
<dbReference type="InterPro" id="IPR018247">
    <property type="entry name" value="EF_Hand_1_Ca_BS"/>
</dbReference>
<dbReference type="Pfam" id="PF13499">
    <property type="entry name" value="EF-hand_7"/>
    <property type="match status" value="1"/>
</dbReference>
<keyword evidence="11" id="KW-1185">Reference proteome</keyword>
<dbReference type="InterPro" id="IPR052347">
    <property type="entry name" value="Isochorismatase_Nicotinamidase"/>
</dbReference>
<evidence type="ECO:0000313" key="11">
    <source>
        <dbReference type="Proteomes" id="UP000410492"/>
    </source>
</evidence>
<dbReference type="Gene3D" id="1.10.238.10">
    <property type="entry name" value="EF-hand"/>
    <property type="match status" value="1"/>
</dbReference>
<dbReference type="PANTHER" id="PTHR11080">
    <property type="entry name" value="PYRAZINAMIDASE/NICOTINAMIDASE"/>
    <property type="match status" value="1"/>
</dbReference>
<feature type="domain" description="EF-hand" evidence="9">
    <location>
        <begin position="65"/>
        <end position="96"/>
    </location>
</feature>
<dbReference type="Gene3D" id="3.40.50.850">
    <property type="entry name" value="Isochorismatase-like"/>
    <property type="match status" value="1"/>
</dbReference>
<reference evidence="10 11" key="1">
    <citation type="submission" date="2019-01" db="EMBL/GenBank/DDBJ databases">
        <authorList>
            <person name="Sayadi A."/>
        </authorList>
    </citation>
    <scope>NUCLEOTIDE SEQUENCE [LARGE SCALE GENOMIC DNA]</scope>
</reference>
<evidence type="ECO:0000256" key="7">
    <source>
        <dbReference type="ARBA" id="ARBA00039017"/>
    </source>
</evidence>
<gene>
    <name evidence="10" type="ORF">CALMAC_LOCUS13596</name>
</gene>
<evidence type="ECO:0000256" key="1">
    <source>
        <dbReference type="ARBA" id="ARBA00006336"/>
    </source>
</evidence>
<dbReference type="InterPro" id="IPR036380">
    <property type="entry name" value="Isochorismatase-like_sf"/>
</dbReference>
<dbReference type="SUPFAM" id="SSF52499">
    <property type="entry name" value="Isochorismatase-like hydrolases"/>
    <property type="match status" value="1"/>
</dbReference>
<dbReference type="EMBL" id="CAACVG010009718">
    <property type="protein sequence ID" value="VEN53953.1"/>
    <property type="molecule type" value="Genomic_DNA"/>
</dbReference>
<dbReference type="InterPro" id="IPR000868">
    <property type="entry name" value="Isochorismatase-like_dom"/>
</dbReference>
<evidence type="ECO:0000259" key="9">
    <source>
        <dbReference type="PROSITE" id="PS50222"/>
    </source>
</evidence>
<evidence type="ECO:0000256" key="8">
    <source>
        <dbReference type="ARBA" id="ARBA00043224"/>
    </source>
</evidence>
<dbReference type="Proteomes" id="UP000410492">
    <property type="component" value="Unassembled WGS sequence"/>
</dbReference>
<comment type="pathway">
    <text evidence="6">Cofactor biosynthesis; nicotinate biosynthesis; nicotinate from nicotinamide: step 1/1.</text>
</comment>
<dbReference type="SMART" id="SM00054">
    <property type="entry name" value="EFh"/>
    <property type="match status" value="2"/>
</dbReference>
<evidence type="ECO:0000256" key="4">
    <source>
        <dbReference type="ARBA" id="ARBA00022801"/>
    </source>
</evidence>
<dbReference type="CDD" id="cd00051">
    <property type="entry name" value="EFh"/>
    <property type="match status" value="1"/>
</dbReference>
<dbReference type="InterPro" id="IPR002048">
    <property type="entry name" value="EF_hand_dom"/>
</dbReference>
<dbReference type="PROSITE" id="PS50222">
    <property type="entry name" value="EF_HAND_2"/>
    <property type="match status" value="2"/>
</dbReference>
<dbReference type="OrthoDB" id="167809at2759"/>
<dbReference type="PANTHER" id="PTHR11080:SF2">
    <property type="entry name" value="LD05707P"/>
    <property type="match status" value="1"/>
</dbReference>
<dbReference type="GO" id="GO:0008936">
    <property type="term" value="F:nicotinamidase activity"/>
    <property type="evidence" value="ECO:0007669"/>
    <property type="project" value="UniProtKB-EC"/>
</dbReference>
<sequence>MTPGFDAANQTTADVDATLRQDMDACFNAFDKDRDGYLDLNEFRVLCSALFRNNKGQIYQLEDYQLRDVFNIFDTKNDDKIDREEFTYLWNNWIKLIVRPISAILVIDVQNDFICGTLDIRNCPAKQNALEVLQPINHLLDTIEFDAVFYSYDWHPSDHVSFIDNVHLRKFHESSPIPQDKAQLYDTVVFEGDPPVEQKLWPRHCVQNTWGSELHEDLKVLENSIKIYKGTNPEVDSYSAFWDNSKQTDTKLAAQLRLRGITDVYVCGIAYDVCVGATAIDAISSGFRTILLDDCCRGVDLLNIEKTKETVIKNHGVVVNSDRVKDMVEGNDRRPELGYKLALHLKDQMEKQTKGEGAIKREKR</sequence>
<evidence type="ECO:0000313" key="10">
    <source>
        <dbReference type="EMBL" id="VEN53953.1"/>
    </source>
</evidence>
<name>A0A653D1A9_CALMS</name>
<dbReference type="CDD" id="cd01011">
    <property type="entry name" value="nicotinamidase"/>
    <property type="match status" value="1"/>
</dbReference>
<keyword evidence="3" id="KW-0479">Metal-binding</keyword>
<dbReference type="GO" id="GO:0005509">
    <property type="term" value="F:calcium ion binding"/>
    <property type="evidence" value="ECO:0007669"/>
    <property type="project" value="InterPro"/>
</dbReference>
<keyword evidence="2" id="KW-0662">Pyridine nucleotide biosynthesis</keyword>
<evidence type="ECO:0000256" key="5">
    <source>
        <dbReference type="ARBA" id="ARBA00022837"/>
    </source>
</evidence>
<keyword evidence="4" id="KW-0378">Hydrolase</keyword>
<dbReference type="AlphaFoldDB" id="A0A653D1A9"/>